<proteinExistence type="predicted"/>
<dbReference type="InterPro" id="IPR008918">
    <property type="entry name" value="HhH2"/>
</dbReference>
<dbReference type="CDD" id="cd09859">
    <property type="entry name" value="PIN_53EXO"/>
    <property type="match status" value="1"/>
</dbReference>
<dbReference type="Gene3D" id="3.40.50.1010">
    <property type="entry name" value="5'-nuclease"/>
    <property type="match status" value="1"/>
</dbReference>
<evidence type="ECO:0000256" key="5">
    <source>
        <dbReference type="ARBA" id="ARBA00049957"/>
    </source>
</evidence>
<keyword evidence="3" id="KW-0269">Exonuclease</keyword>
<dbReference type="Proteomes" id="UP000650511">
    <property type="component" value="Unassembled WGS sequence"/>
</dbReference>
<dbReference type="InterPro" id="IPR029060">
    <property type="entry name" value="PIN-like_dom_sf"/>
</dbReference>
<dbReference type="PANTHER" id="PTHR42646:SF2">
    <property type="entry name" value="5'-3' EXONUCLEASE FAMILY PROTEIN"/>
    <property type="match status" value="1"/>
</dbReference>
<dbReference type="AlphaFoldDB" id="A0A8J3ADJ1"/>
<dbReference type="SMART" id="SM00475">
    <property type="entry name" value="53EXOc"/>
    <property type="match status" value="1"/>
</dbReference>
<dbReference type="EMBL" id="BMHA01000003">
    <property type="protein sequence ID" value="GGI04747.1"/>
    <property type="molecule type" value="Genomic_DNA"/>
</dbReference>
<evidence type="ECO:0000256" key="4">
    <source>
        <dbReference type="ARBA" id="ARBA00023125"/>
    </source>
</evidence>
<protein>
    <recommendedName>
        <fullName evidence="6">5'-3' exonuclease</fullName>
    </recommendedName>
</protein>
<dbReference type="Gene3D" id="1.10.150.20">
    <property type="entry name" value="5' to 3' exonuclease, C-terminal subdomain"/>
    <property type="match status" value="1"/>
</dbReference>
<reference evidence="8" key="2">
    <citation type="submission" date="2020-09" db="EMBL/GenBank/DDBJ databases">
        <authorList>
            <person name="Sun Q."/>
            <person name="Zhou Y."/>
        </authorList>
    </citation>
    <scope>NUCLEOTIDE SEQUENCE</scope>
    <source>
        <strain evidence="8">CGMCC 1.14988</strain>
    </source>
</reference>
<keyword evidence="9" id="KW-1185">Reference proteome</keyword>
<dbReference type="Pfam" id="PF01367">
    <property type="entry name" value="5_3_exonuc"/>
    <property type="match status" value="1"/>
</dbReference>
<evidence type="ECO:0000256" key="6">
    <source>
        <dbReference type="ARBA" id="ARBA00050026"/>
    </source>
</evidence>
<organism evidence="8 9">
    <name type="scientific">Egicoccus halophilus</name>
    <dbReference type="NCBI Taxonomy" id="1670830"/>
    <lineage>
        <taxon>Bacteria</taxon>
        <taxon>Bacillati</taxon>
        <taxon>Actinomycetota</taxon>
        <taxon>Nitriliruptoria</taxon>
        <taxon>Egicoccales</taxon>
        <taxon>Egicoccaceae</taxon>
        <taxon>Egicoccus</taxon>
    </lineage>
</organism>
<evidence type="ECO:0000259" key="7">
    <source>
        <dbReference type="SMART" id="SM00475"/>
    </source>
</evidence>
<gene>
    <name evidence="8" type="ORF">GCM10011354_10640</name>
</gene>
<dbReference type="InterPro" id="IPR020046">
    <property type="entry name" value="5-3_exonucl_a-hlix_arch_N"/>
</dbReference>
<evidence type="ECO:0000256" key="2">
    <source>
        <dbReference type="ARBA" id="ARBA00022801"/>
    </source>
</evidence>
<keyword evidence="1" id="KW-0540">Nuclease</keyword>
<dbReference type="InterPro" id="IPR020045">
    <property type="entry name" value="DNA_polI_H3TH"/>
</dbReference>
<dbReference type="InterPro" id="IPR038969">
    <property type="entry name" value="FEN"/>
</dbReference>
<dbReference type="InterPro" id="IPR002421">
    <property type="entry name" value="5-3_exonuclease"/>
</dbReference>
<dbReference type="SMART" id="SM00279">
    <property type="entry name" value="HhH2"/>
    <property type="match status" value="1"/>
</dbReference>
<dbReference type="PANTHER" id="PTHR42646">
    <property type="entry name" value="FLAP ENDONUCLEASE XNI"/>
    <property type="match status" value="1"/>
</dbReference>
<dbReference type="CDD" id="cd09898">
    <property type="entry name" value="H3TH_53EXO"/>
    <property type="match status" value="1"/>
</dbReference>
<dbReference type="Pfam" id="PF02739">
    <property type="entry name" value="5_3_exonuc_N"/>
    <property type="match status" value="1"/>
</dbReference>
<evidence type="ECO:0000313" key="9">
    <source>
        <dbReference type="Proteomes" id="UP000650511"/>
    </source>
</evidence>
<dbReference type="SUPFAM" id="SSF47807">
    <property type="entry name" value="5' to 3' exonuclease, C-terminal subdomain"/>
    <property type="match status" value="1"/>
</dbReference>
<evidence type="ECO:0000313" key="8">
    <source>
        <dbReference type="EMBL" id="GGI04747.1"/>
    </source>
</evidence>
<dbReference type="OrthoDB" id="9806424at2"/>
<keyword evidence="4" id="KW-0238">DNA-binding</keyword>
<dbReference type="GO" id="GO:0008409">
    <property type="term" value="F:5'-3' exonuclease activity"/>
    <property type="evidence" value="ECO:0007669"/>
    <property type="project" value="InterPro"/>
</dbReference>
<dbReference type="GO" id="GO:0003677">
    <property type="term" value="F:DNA binding"/>
    <property type="evidence" value="ECO:0007669"/>
    <property type="project" value="UniProtKB-KW"/>
</dbReference>
<feature type="domain" description="5'-3' exonuclease" evidence="7">
    <location>
        <begin position="1"/>
        <end position="264"/>
    </location>
</feature>
<reference evidence="8" key="1">
    <citation type="journal article" date="2014" name="Int. J. Syst. Evol. Microbiol.">
        <title>Complete genome sequence of Corynebacterium casei LMG S-19264T (=DSM 44701T), isolated from a smear-ripened cheese.</title>
        <authorList>
            <consortium name="US DOE Joint Genome Institute (JGI-PGF)"/>
            <person name="Walter F."/>
            <person name="Albersmeier A."/>
            <person name="Kalinowski J."/>
            <person name="Ruckert C."/>
        </authorList>
    </citation>
    <scope>NUCLEOTIDE SEQUENCE</scope>
    <source>
        <strain evidence="8">CGMCC 1.14988</strain>
    </source>
</reference>
<dbReference type="InterPro" id="IPR036279">
    <property type="entry name" value="5-3_exonuclease_C_sf"/>
</dbReference>
<evidence type="ECO:0000256" key="1">
    <source>
        <dbReference type="ARBA" id="ARBA00022722"/>
    </source>
</evidence>
<comment type="function">
    <text evidence="5">5'-3' exonuclease acting preferentially on double-stranded DNA.</text>
</comment>
<dbReference type="GO" id="GO:0017108">
    <property type="term" value="F:5'-flap endonuclease activity"/>
    <property type="evidence" value="ECO:0007669"/>
    <property type="project" value="InterPro"/>
</dbReference>
<dbReference type="RefSeq" id="WP_130649769.1">
    <property type="nucleotide sequence ID" value="NZ_BMHA01000003.1"/>
</dbReference>
<comment type="caution">
    <text evidence="8">The sequence shown here is derived from an EMBL/GenBank/DDBJ whole genome shotgun (WGS) entry which is preliminary data.</text>
</comment>
<dbReference type="GO" id="GO:0033567">
    <property type="term" value="P:DNA replication, Okazaki fragment processing"/>
    <property type="evidence" value="ECO:0007669"/>
    <property type="project" value="InterPro"/>
</dbReference>
<dbReference type="SUPFAM" id="SSF88723">
    <property type="entry name" value="PIN domain-like"/>
    <property type="match status" value="1"/>
</dbReference>
<keyword evidence="2" id="KW-0378">Hydrolase</keyword>
<sequence>MRLHLVDGTYELFRAHFSKRPDRTDRDGRDVKATVGLCNALLQLLEDDDEQVTSLAVAFDNPIESWRNERFPAYKDGTGVDASLLAQFDGAEAAVEALGITVWSMREYEADDALGTAALRFADEVDQVRILTPDKDLGQVVRGERIVQVDRLRDKYYDADGVRERLGVAPASVPDLLALVGDTADGIPGIPGFGKVGAAAVLGRYGHLEDIPSDGGDWDVPVRGAARLAATLADRRDDALLYRELATLVTDVPLDSSLDELVWRGADREAWTTWCDRVDSGSLRERPDVWSA</sequence>
<accession>A0A8J3ADJ1</accession>
<evidence type="ECO:0000256" key="3">
    <source>
        <dbReference type="ARBA" id="ARBA00022839"/>
    </source>
</evidence>
<name>A0A8J3ADJ1_9ACTN</name>